<evidence type="ECO:0000313" key="8">
    <source>
        <dbReference type="Proteomes" id="UP000887023"/>
    </source>
</evidence>
<gene>
    <name evidence="7" type="ORF">KV203_05875</name>
</gene>
<keyword evidence="1" id="KW-0678">Repressor</keyword>
<evidence type="ECO:0000256" key="2">
    <source>
        <dbReference type="ARBA" id="ARBA00023015"/>
    </source>
</evidence>
<dbReference type="InterPro" id="IPR001647">
    <property type="entry name" value="HTH_TetR"/>
</dbReference>
<reference evidence="7" key="1">
    <citation type="submission" date="2021-07" db="EMBL/GenBank/DDBJ databases">
        <title>Candidatus Kaistella beijingensis sp. nov. isolated from a municipal wastewater treatment plant is involved in sludge foaming.</title>
        <authorList>
            <person name="Song Y."/>
            <person name="Liu S.-J."/>
        </authorList>
    </citation>
    <scope>NUCLEOTIDE SEQUENCE</scope>
    <source>
        <strain evidence="7">DSM 43998</strain>
    </source>
</reference>
<dbReference type="PRINTS" id="PR00455">
    <property type="entry name" value="HTHTETR"/>
</dbReference>
<evidence type="ECO:0000313" key="7">
    <source>
        <dbReference type="EMBL" id="QXQ14906.1"/>
    </source>
</evidence>
<accession>A0ABX8SBS2</accession>
<dbReference type="PROSITE" id="PS50977">
    <property type="entry name" value="HTH_TETR_2"/>
    <property type="match status" value="1"/>
</dbReference>
<dbReference type="Pfam" id="PF00440">
    <property type="entry name" value="TetR_N"/>
    <property type="match status" value="1"/>
</dbReference>
<dbReference type="RefSeq" id="WP_083529949.1">
    <property type="nucleotide sequence ID" value="NZ_CBCRUZ010000009.1"/>
</dbReference>
<dbReference type="InterPro" id="IPR039538">
    <property type="entry name" value="BetI_C"/>
</dbReference>
<dbReference type="PROSITE" id="PS01081">
    <property type="entry name" value="HTH_TETR_1"/>
    <property type="match status" value="1"/>
</dbReference>
<evidence type="ECO:0000256" key="3">
    <source>
        <dbReference type="ARBA" id="ARBA00023125"/>
    </source>
</evidence>
<keyword evidence="3 5" id="KW-0238">DNA-binding</keyword>
<dbReference type="Proteomes" id="UP000887023">
    <property type="component" value="Chromosome"/>
</dbReference>
<protein>
    <submittedName>
        <fullName evidence="7">TetR family transcriptional regulator C-terminal domain-containing protein</fullName>
    </submittedName>
</protein>
<feature type="domain" description="HTH tetR-type" evidence="6">
    <location>
        <begin position="8"/>
        <end position="68"/>
    </location>
</feature>
<dbReference type="SUPFAM" id="SSF48498">
    <property type="entry name" value="Tetracyclin repressor-like, C-terminal domain"/>
    <property type="match status" value="1"/>
</dbReference>
<sequence length="197" mass="21607">MPRVVDHDRRRADVTSAARTLIAREGFDATTIRRVAAEIGSSTTAITHYFADKEAMLVAVIQDAWDALTPRIAELADSSPGGLATVRMLLLAALPLDADRAAEAKVWLAFWSAATTRPDLRQVQRDGYAAFRALLENALEQARERNEIAANSSVAMCAEQLTLSVDGLLVQATLEPDRLPPPRQIAMVDDMLSRLRR</sequence>
<evidence type="ECO:0000259" key="6">
    <source>
        <dbReference type="PROSITE" id="PS50977"/>
    </source>
</evidence>
<dbReference type="InterPro" id="IPR023772">
    <property type="entry name" value="DNA-bd_HTH_TetR-type_CS"/>
</dbReference>
<organism evidence="7 8">
    <name type="scientific">Skermania pinensis</name>
    <dbReference type="NCBI Taxonomy" id="39122"/>
    <lineage>
        <taxon>Bacteria</taxon>
        <taxon>Bacillati</taxon>
        <taxon>Actinomycetota</taxon>
        <taxon>Actinomycetes</taxon>
        <taxon>Mycobacteriales</taxon>
        <taxon>Gordoniaceae</taxon>
        <taxon>Skermania</taxon>
    </lineage>
</organism>
<name>A0ABX8SBS2_9ACTN</name>
<dbReference type="SUPFAM" id="SSF46689">
    <property type="entry name" value="Homeodomain-like"/>
    <property type="match status" value="1"/>
</dbReference>
<dbReference type="PANTHER" id="PTHR30055">
    <property type="entry name" value="HTH-TYPE TRANSCRIPTIONAL REGULATOR RUTR"/>
    <property type="match status" value="1"/>
</dbReference>
<dbReference type="Gene3D" id="1.10.357.10">
    <property type="entry name" value="Tetracycline Repressor, domain 2"/>
    <property type="match status" value="1"/>
</dbReference>
<dbReference type="PANTHER" id="PTHR30055:SF228">
    <property type="entry name" value="TRANSCRIPTIONAL REGULATOR-RELATED"/>
    <property type="match status" value="1"/>
</dbReference>
<dbReference type="Pfam" id="PF13977">
    <property type="entry name" value="TetR_C_6"/>
    <property type="match status" value="1"/>
</dbReference>
<dbReference type="InterPro" id="IPR009057">
    <property type="entry name" value="Homeodomain-like_sf"/>
</dbReference>
<evidence type="ECO:0000256" key="1">
    <source>
        <dbReference type="ARBA" id="ARBA00022491"/>
    </source>
</evidence>
<evidence type="ECO:0000256" key="5">
    <source>
        <dbReference type="PROSITE-ProRule" id="PRU00335"/>
    </source>
</evidence>
<dbReference type="InterPro" id="IPR036271">
    <property type="entry name" value="Tet_transcr_reg_TetR-rel_C_sf"/>
</dbReference>
<keyword evidence="2" id="KW-0805">Transcription regulation</keyword>
<keyword evidence="8" id="KW-1185">Reference proteome</keyword>
<feature type="DNA-binding region" description="H-T-H motif" evidence="5">
    <location>
        <begin position="31"/>
        <end position="50"/>
    </location>
</feature>
<dbReference type="InterPro" id="IPR050109">
    <property type="entry name" value="HTH-type_TetR-like_transc_reg"/>
</dbReference>
<keyword evidence="4" id="KW-0804">Transcription</keyword>
<proteinExistence type="predicted"/>
<dbReference type="EMBL" id="CP079105">
    <property type="protein sequence ID" value="QXQ14906.1"/>
    <property type="molecule type" value="Genomic_DNA"/>
</dbReference>
<evidence type="ECO:0000256" key="4">
    <source>
        <dbReference type="ARBA" id="ARBA00023163"/>
    </source>
</evidence>